<dbReference type="InterPro" id="IPR003615">
    <property type="entry name" value="HNH_nuc"/>
</dbReference>
<accession>A0ABR2JJD8</accession>
<dbReference type="Proteomes" id="UP001470230">
    <property type="component" value="Unassembled WGS sequence"/>
</dbReference>
<protein>
    <recommendedName>
        <fullName evidence="1">HNH nuclease domain-containing protein</fullName>
    </recommendedName>
</protein>
<evidence type="ECO:0000313" key="2">
    <source>
        <dbReference type="EMBL" id="KAK8877884.1"/>
    </source>
</evidence>
<evidence type="ECO:0000313" key="3">
    <source>
        <dbReference type="Proteomes" id="UP001470230"/>
    </source>
</evidence>
<dbReference type="EMBL" id="JAPFFF010000011">
    <property type="protein sequence ID" value="KAK8877884.1"/>
    <property type="molecule type" value="Genomic_DNA"/>
</dbReference>
<dbReference type="SUPFAM" id="SSF54060">
    <property type="entry name" value="His-Me finger endonucleases"/>
    <property type="match status" value="1"/>
</dbReference>
<sequence length="178" mass="21761">MSYVDLIDHPDYEILNEYPFTIRRKDNHHEMHEYYQHGYVYVSMNHHKKYRKHRLIAKQFIPNPHHLPEVDHINNNRSDNHLTNLRWVSPKQNMLNRSGYGQIKYEYVNDLPIDVKPIIMYKQWEFEGYCIDADGNVWFDNGERFRKLHVNKHNVVAMYDINHKQHNVSILALRREYM</sequence>
<proteinExistence type="predicted"/>
<reference evidence="2 3" key="1">
    <citation type="submission" date="2024-04" db="EMBL/GenBank/DDBJ databases">
        <title>Tritrichomonas musculus Genome.</title>
        <authorList>
            <person name="Alves-Ferreira E."/>
            <person name="Grigg M."/>
            <person name="Lorenzi H."/>
            <person name="Galac M."/>
        </authorList>
    </citation>
    <scope>NUCLEOTIDE SEQUENCE [LARGE SCALE GENOMIC DNA]</scope>
    <source>
        <strain evidence="2 3">EAF2021</strain>
    </source>
</reference>
<dbReference type="Gene3D" id="3.90.75.20">
    <property type="match status" value="1"/>
</dbReference>
<organism evidence="2 3">
    <name type="scientific">Tritrichomonas musculus</name>
    <dbReference type="NCBI Taxonomy" id="1915356"/>
    <lineage>
        <taxon>Eukaryota</taxon>
        <taxon>Metamonada</taxon>
        <taxon>Parabasalia</taxon>
        <taxon>Tritrichomonadida</taxon>
        <taxon>Tritrichomonadidae</taxon>
        <taxon>Tritrichomonas</taxon>
    </lineage>
</organism>
<keyword evidence="3" id="KW-1185">Reference proteome</keyword>
<dbReference type="Pfam" id="PF13392">
    <property type="entry name" value="HNH_3"/>
    <property type="match status" value="1"/>
</dbReference>
<name>A0ABR2JJD8_9EUKA</name>
<feature type="domain" description="HNH nuclease" evidence="1">
    <location>
        <begin position="50"/>
        <end position="94"/>
    </location>
</feature>
<evidence type="ECO:0000259" key="1">
    <source>
        <dbReference type="Pfam" id="PF13392"/>
    </source>
</evidence>
<comment type="caution">
    <text evidence="2">The sequence shown here is derived from an EMBL/GenBank/DDBJ whole genome shotgun (WGS) entry which is preliminary data.</text>
</comment>
<gene>
    <name evidence="2" type="ORF">M9Y10_004647</name>
</gene>
<dbReference type="InterPro" id="IPR044925">
    <property type="entry name" value="His-Me_finger_sf"/>
</dbReference>